<sequence>MDQFDTVKMASGGLAFVLEPSSTWGEFPAHVEKWKRRLGATSLSKAVITFDECIAEVAVADGEFWITYDDFQSSIHLKPKKPRYNNIVSQLQAELRRGGDDAKRF</sequence>
<dbReference type="EMBL" id="WSES01000002">
    <property type="protein sequence ID" value="MVW59250.1"/>
    <property type="molecule type" value="Genomic_DNA"/>
</dbReference>
<dbReference type="AlphaFoldDB" id="A0A7X3FWD2"/>
<evidence type="ECO:0000313" key="1">
    <source>
        <dbReference type="EMBL" id="MVW59250.1"/>
    </source>
</evidence>
<comment type="caution">
    <text evidence="1">The sequence shown here is derived from an EMBL/GenBank/DDBJ whole genome shotgun (WGS) entry which is preliminary data.</text>
</comment>
<reference evidence="1 2" key="1">
    <citation type="submission" date="2019-12" db="EMBL/GenBank/DDBJ databases">
        <authorList>
            <person name="Li C."/>
            <person name="Zhao J."/>
        </authorList>
    </citation>
    <scope>NUCLEOTIDE SEQUENCE [LARGE SCALE GENOMIC DNA]</scope>
    <source>
        <strain evidence="1 2">NEAU-DD11</strain>
    </source>
</reference>
<gene>
    <name evidence="1" type="ORF">GPY61_04840</name>
</gene>
<dbReference type="RefSeq" id="WP_160407445.1">
    <property type="nucleotide sequence ID" value="NZ_WSES01000002.1"/>
</dbReference>
<name>A0A7X3FWD2_9BURK</name>
<accession>A0A7X3FWD2</accession>
<keyword evidence="2" id="KW-1185">Reference proteome</keyword>
<dbReference type="Proteomes" id="UP000443353">
    <property type="component" value="Unassembled WGS sequence"/>
</dbReference>
<evidence type="ECO:0000313" key="2">
    <source>
        <dbReference type="Proteomes" id="UP000443353"/>
    </source>
</evidence>
<protein>
    <submittedName>
        <fullName evidence="1">Uncharacterized protein</fullName>
    </submittedName>
</protein>
<proteinExistence type="predicted"/>
<organism evidence="1 2">
    <name type="scientific">Massilia cellulosiltytica</name>
    <dbReference type="NCBI Taxonomy" id="2683234"/>
    <lineage>
        <taxon>Bacteria</taxon>
        <taxon>Pseudomonadati</taxon>
        <taxon>Pseudomonadota</taxon>
        <taxon>Betaproteobacteria</taxon>
        <taxon>Burkholderiales</taxon>
        <taxon>Oxalobacteraceae</taxon>
        <taxon>Telluria group</taxon>
        <taxon>Massilia</taxon>
    </lineage>
</organism>